<name>A0AAD7HSN8_9AGAR</name>
<dbReference type="EMBL" id="JARKIB010000179">
    <property type="protein sequence ID" value="KAJ7727450.1"/>
    <property type="molecule type" value="Genomic_DNA"/>
</dbReference>
<sequence length="295" mass="33327">MSFKEIGLSSDKDYDIMLKEVKKKAKPEIIHISMMEAEPSKEEVEQNKLIKKINAEWKCQDRTCRRFVCFPDRVTGQHVPVTHFHSPTWAAAIVRKHINEDGTPVDIKTPPDDKLFDYQEPDAADVTLVRGRTAKAKVSDSNITIHLTLPDATAPVPLANDHQPPPAPFQAPQPPCPRMTPQISLKLFCHHYNLGQAIHAKLQAYSVTGPHTLHHLKNNHLEAANLNPAEIADACDAQDSWVMGEGEELSAWEWLQFSVYFVQLQLKLCFLAEEITRVTKKTILGVISWNARYIS</sequence>
<accession>A0AAD7HSN8</accession>
<proteinExistence type="predicted"/>
<protein>
    <submittedName>
        <fullName evidence="1">Uncharacterized protein</fullName>
    </submittedName>
</protein>
<evidence type="ECO:0000313" key="2">
    <source>
        <dbReference type="Proteomes" id="UP001215598"/>
    </source>
</evidence>
<evidence type="ECO:0000313" key="1">
    <source>
        <dbReference type="EMBL" id="KAJ7727450.1"/>
    </source>
</evidence>
<dbReference type="AlphaFoldDB" id="A0AAD7HSN8"/>
<dbReference type="Proteomes" id="UP001215598">
    <property type="component" value="Unassembled WGS sequence"/>
</dbReference>
<organism evidence="1 2">
    <name type="scientific">Mycena metata</name>
    <dbReference type="NCBI Taxonomy" id="1033252"/>
    <lineage>
        <taxon>Eukaryota</taxon>
        <taxon>Fungi</taxon>
        <taxon>Dikarya</taxon>
        <taxon>Basidiomycota</taxon>
        <taxon>Agaricomycotina</taxon>
        <taxon>Agaricomycetes</taxon>
        <taxon>Agaricomycetidae</taxon>
        <taxon>Agaricales</taxon>
        <taxon>Marasmiineae</taxon>
        <taxon>Mycenaceae</taxon>
        <taxon>Mycena</taxon>
    </lineage>
</organism>
<gene>
    <name evidence="1" type="ORF">B0H16DRAFT_1894423</name>
</gene>
<keyword evidence="2" id="KW-1185">Reference proteome</keyword>
<comment type="caution">
    <text evidence="1">The sequence shown here is derived from an EMBL/GenBank/DDBJ whole genome shotgun (WGS) entry which is preliminary data.</text>
</comment>
<reference evidence="1" key="1">
    <citation type="submission" date="2023-03" db="EMBL/GenBank/DDBJ databases">
        <title>Massive genome expansion in bonnet fungi (Mycena s.s.) driven by repeated elements and novel gene families across ecological guilds.</title>
        <authorList>
            <consortium name="Lawrence Berkeley National Laboratory"/>
            <person name="Harder C.B."/>
            <person name="Miyauchi S."/>
            <person name="Viragh M."/>
            <person name="Kuo A."/>
            <person name="Thoen E."/>
            <person name="Andreopoulos B."/>
            <person name="Lu D."/>
            <person name="Skrede I."/>
            <person name="Drula E."/>
            <person name="Henrissat B."/>
            <person name="Morin E."/>
            <person name="Kohler A."/>
            <person name="Barry K."/>
            <person name="LaButti K."/>
            <person name="Morin E."/>
            <person name="Salamov A."/>
            <person name="Lipzen A."/>
            <person name="Mereny Z."/>
            <person name="Hegedus B."/>
            <person name="Baldrian P."/>
            <person name="Stursova M."/>
            <person name="Weitz H."/>
            <person name="Taylor A."/>
            <person name="Grigoriev I.V."/>
            <person name="Nagy L.G."/>
            <person name="Martin F."/>
            <person name="Kauserud H."/>
        </authorList>
    </citation>
    <scope>NUCLEOTIDE SEQUENCE</scope>
    <source>
        <strain evidence="1">CBHHK182m</strain>
    </source>
</reference>